<dbReference type="InterPro" id="IPR014710">
    <property type="entry name" value="RmlC-like_jellyroll"/>
</dbReference>
<keyword evidence="2" id="KW-0238">DNA-binding</keyword>
<dbReference type="PANTHER" id="PTHR24567">
    <property type="entry name" value="CRP FAMILY TRANSCRIPTIONAL REGULATORY PROTEIN"/>
    <property type="match status" value="1"/>
</dbReference>
<gene>
    <name evidence="6" type="ORF">SAMN04488052_101170</name>
</gene>
<dbReference type="STRING" id="406100.SAMN04488052_101170"/>
<dbReference type="GO" id="GO:0005829">
    <property type="term" value="C:cytosol"/>
    <property type="evidence" value="ECO:0007669"/>
    <property type="project" value="TreeGrafter"/>
</dbReference>
<dbReference type="InterPro" id="IPR000595">
    <property type="entry name" value="cNMP-bd_dom"/>
</dbReference>
<dbReference type="InterPro" id="IPR036388">
    <property type="entry name" value="WH-like_DNA-bd_sf"/>
</dbReference>
<dbReference type="PROSITE" id="PS51063">
    <property type="entry name" value="HTH_CRP_2"/>
    <property type="match status" value="1"/>
</dbReference>
<dbReference type="Proteomes" id="UP000199657">
    <property type="component" value="Unassembled WGS sequence"/>
</dbReference>
<evidence type="ECO:0000256" key="3">
    <source>
        <dbReference type="ARBA" id="ARBA00023163"/>
    </source>
</evidence>
<dbReference type="NCBIfam" id="NF008365">
    <property type="entry name" value="PRK11161.1"/>
    <property type="match status" value="1"/>
</dbReference>
<accession>A0A1H8PVH8</accession>
<dbReference type="GO" id="GO:0003677">
    <property type="term" value="F:DNA binding"/>
    <property type="evidence" value="ECO:0007669"/>
    <property type="project" value="UniProtKB-KW"/>
</dbReference>
<dbReference type="Pfam" id="PF00027">
    <property type="entry name" value="cNMP_binding"/>
    <property type="match status" value="1"/>
</dbReference>
<evidence type="ECO:0000313" key="7">
    <source>
        <dbReference type="Proteomes" id="UP000199657"/>
    </source>
</evidence>
<evidence type="ECO:0000259" key="5">
    <source>
        <dbReference type="PROSITE" id="PS51063"/>
    </source>
</evidence>
<dbReference type="SMART" id="SM00419">
    <property type="entry name" value="HTH_CRP"/>
    <property type="match status" value="1"/>
</dbReference>
<dbReference type="EMBL" id="FOEG01000001">
    <property type="protein sequence ID" value="SEO45684.1"/>
    <property type="molecule type" value="Genomic_DNA"/>
</dbReference>
<proteinExistence type="predicted"/>
<sequence>MAEQTMNRPNIRQIREACRTCSLSDLCLPVALETEDVDALDGIVERRKPLARGDVLYRSGRPFGAIYAVRTGALKSMTISEDGEEQITAFHLPGELLGLDAISFGEHPSTASALETTSICEIPFEELETLSADIPGLNRQLLRIMSKEIFNEQEMLHALARRTAEQRLAILLTSLSDRFARRGLSSIRFRLPMSRHELSNYLGLAPETTSRLFRRFVDNGWITADGREISLIDFDALKAVTGGGASAMEKNAGLTKHS</sequence>
<dbReference type="InterPro" id="IPR050397">
    <property type="entry name" value="Env_Response_Regulators"/>
</dbReference>
<dbReference type="RefSeq" id="WP_216110636.1">
    <property type="nucleotide sequence ID" value="NZ_FOEG01000001.1"/>
</dbReference>
<dbReference type="FunFam" id="1.10.10.10:FF:000028">
    <property type="entry name" value="Fumarate/nitrate reduction transcriptional regulator Fnr"/>
    <property type="match status" value="1"/>
</dbReference>
<dbReference type="SMART" id="SM00100">
    <property type="entry name" value="cNMP"/>
    <property type="match status" value="1"/>
</dbReference>
<evidence type="ECO:0000256" key="2">
    <source>
        <dbReference type="ARBA" id="ARBA00023125"/>
    </source>
</evidence>
<dbReference type="PRINTS" id="PR00034">
    <property type="entry name" value="HTHCRP"/>
</dbReference>
<evidence type="ECO:0000256" key="1">
    <source>
        <dbReference type="ARBA" id="ARBA00023015"/>
    </source>
</evidence>
<dbReference type="Gene3D" id="1.10.10.10">
    <property type="entry name" value="Winged helix-like DNA-binding domain superfamily/Winged helix DNA-binding domain"/>
    <property type="match status" value="1"/>
</dbReference>
<dbReference type="InterPro" id="IPR012318">
    <property type="entry name" value="HTH_CRP"/>
</dbReference>
<dbReference type="Gene3D" id="2.60.120.10">
    <property type="entry name" value="Jelly Rolls"/>
    <property type="match status" value="1"/>
</dbReference>
<dbReference type="Pfam" id="PF13545">
    <property type="entry name" value="HTH_Crp_2"/>
    <property type="match status" value="1"/>
</dbReference>
<keyword evidence="3" id="KW-0804">Transcription</keyword>
<dbReference type="SUPFAM" id="SSF46785">
    <property type="entry name" value="Winged helix' DNA-binding domain"/>
    <property type="match status" value="1"/>
</dbReference>
<keyword evidence="1" id="KW-0805">Transcription regulation</keyword>
<name>A0A1H8PVH8_9GAMM</name>
<dbReference type="SUPFAM" id="SSF51206">
    <property type="entry name" value="cAMP-binding domain-like"/>
    <property type="match status" value="1"/>
</dbReference>
<evidence type="ECO:0000313" key="6">
    <source>
        <dbReference type="EMBL" id="SEO45684.1"/>
    </source>
</evidence>
<evidence type="ECO:0000259" key="4">
    <source>
        <dbReference type="PROSITE" id="PS50042"/>
    </source>
</evidence>
<feature type="domain" description="Cyclic nucleotide-binding" evidence="4">
    <location>
        <begin position="28"/>
        <end position="113"/>
    </location>
</feature>
<dbReference type="InterPro" id="IPR018490">
    <property type="entry name" value="cNMP-bd_dom_sf"/>
</dbReference>
<dbReference type="PANTHER" id="PTHR24567:SF75">
    <property type="entry name" value="FUMARATE AND NITRATE REDUCTION REGULATORY PROTEIN"/>
    <property type="match status" value="1"/>
</dbReference>
<keyword evidence="7" id="KW-1185">Reference proteome</keyword>
<feature type="domain" description="HTH crp-type" evidence="5">
    <location>
        <begin position="162"/>
        <end position="235"/>
    </location>
</feature>
<dbReference type="PROSITE" id="PS50042">
    <property type="entry name" value="CNMP_BINDING_3"/>
    <property type="match status" value="1"/>
</dbReference>
<dbReference type="CDD" id="cd00092">
    <property type="entry name" value="HTH_CRP"/>
    <property type="match status" value="1"/>
</dbReference>
<organism evidence="6 7">
    <name type="scientific">Aquisalimonas asiatica</name>
    <dbReference type="NCBI Taxonomy" id="406100"/>
    <lineage>
        <taxon>Bacteria</taxon>
        <taxon>Pseudomonadati</taxon>
        <taxon>Pseudomonadota</taxon>
        <taxon>Gammaproteobacteria</taxon>
        <taxon>Chromatiales</taxon>
        <taxon>Ectothiorhodospiraceae</taxon>
        <taxon>Aquisalimonas</taxon>
    </lineage>
</organism>
<dbReference type="CDD" id="cd00038">
    <property type="entry name" value="CAP_ED"/>
    <property type="match status" value="1"/>
</dbReference>
<dbReference type="InterPro" id="IPR036390">
    <property type="entry name" value="WH_DNA-bd_sf"/>
</dbReference>
<reference evidence="6 7" key="1">
    <citation type="submission" date="2016-10" db="EMBL/GenBank/DDBJ databases">
        <authorList>
            <person name="de Groot N.N."/>
        </authorList>
    </citation>
    <scope>NUCLEOTIDE SEQUENCE [LARGE SCALE GENOMIC DNA]</scope>
    <source>
        <strain evidence="6 7">CGMCC 1.6291</strain>
    </source>
</reference>
<dbReference type="GO" id="GO:0003700">
    <property type="term" value="F:DNA-binding transcription factor activity"/>
    <property type="evidence" value="ECO:0007669"/>
    <property type="project" value="TreeGrafter"/>
</dbReference>
<protein>
    <submittedName>
        <fullName evidence="6">Transcriptional regulator, Crp/Fnr family</fullName>
    </submittedName>
</protein>
<dbReference type="AlphaFoldDB" id="A0A1H8PVH8"/>